<dbReference type="PANTHER" id="PTHR22953:SF153">
    <property type="entry name" value="PURPLE ACID PHOSPHATASE"/>
    <property type="match status" value="1"/>
</dbReference>
<dbReference type="EMBL" id="BMME01000001">
    <property type="protein sequence ID" value="GGK13987.1"/>
    <property type="molecule type" value="Genomic_DNA"/>
</dbReference>
<accession>A0ABQ2ELZ4</accession>
<dbReference type="Proteomes" id="UP000599009">
    <property type="component" value="Unassembled WGS sequence"/>
</dbReference>
<evidence type="ECO:0000313" key="6">
    <source>
        <dbReference type="Proteomes" id="UP000599009"/>
    </source>
</evidence>
<evidence type="ECO:0000256" key="2">
    <source>
        <dbReference type="SAM" id="SignalP"/>
    </source>
</evidence>
<comment type="caution">
    <text evidence="5">The sequence shown here is derived from an EMBL/GenBank/DDBJ whole genome shotgun (WGS) entry which is preliminary data.</text>
</comment>
<feature type="domain" description="Purple acid phosphatase N-terminal" evidence="4">
    <location>
        <begin position="258"/>
        <end position="353"/>
    </location>
</feature>
<feature type="domain" description="Calcineurin-like phosphoesterase" evidence="3">
    <location>
        <begin position="362"/>
        <end position="544"/>
    </location>
</feature>
<keyword evidence="1 2" id="KW-0732">Signal</keyword>
<name>A0ABQ2ELZ4_9GAMM</name>
<evidence type="ECO:0008006" key="7">
    <source>
        <dbReference type="Google" id="ProtNLM"/>
    </source>
</evidence>
<keyword evidence="6" id="KW-1185">Reference proteome</keyword>
<dbReference type="InterPro" id="IPR015914">
    <property type="entry name" value="PAPs_N"/>
</dbReference>
<dbReference type="Pfam" id="PF00149">
    <property type="entry name" value="Metallophos"/>
    <property type="match status" value="1"/>
</dbReference>
<dbReference type="SUPFAM" id="SSF56300">
    <property type="entry name" value="Metallo-dependent phosphatases"/>
    <property type="match status" value="1"/>
</dbReference>
<evidence type="ECO:0000313" key="5">
    <source>
        <dbReference type="EMBL" id="GGK13987.1"/>
    </source>
</evidence>
<dbReference type="Pfam" id="PF16656">
    <property type="entry name" value="Pur_ac_phosph_N"/>
    <property type="match status" value="1"/>
</dbReference>
<dbReference type="InterPro" id="IPR004843">
    <property type="entry name" value="Calcineurin-like_PHP"/>
</dbReference>
<reference evidence="6" key="1">
    <citation type="journal article" date="2019" name="Int. J. Syst. Evol. Microbiol.">
        <title>The Global Catalogue of Microorganisms (GCM) 10K type strain sequencing project: providing services to taxonomists for standard genome sequencing and annotation.</title>
        <authorList>
            <consortium name="The Broad Institute Genomics Platform"/>
            <consortium name="The Broad Institute Genome Sequencing Center for Infectious Disease"/>
            <person name="Wu L."/>
            <person name="Ma J."/>
        </authorList>
    </citation>
    <scope>NUCLEOTIDE SEQUENCE [LARGE SCALE GENOMIC DNA]</scope>
    <source>
        <strain evidence="6">CGMCC 1.8985</strain>
    </source>
</reference>
<gene>
    <name evidence="5" type="ORF">GCM10011394_24140</name>
</gene>
<protein>
    <recommendedName>
        <fullName evidence="7">Metallophosphoesterase family protein</fullName>
    </recommendedName>
</protein>
<dbReference type="PROSITE" id="PS51257">
    <property type="entry name" value="PROKAR_LIPOPROTEIN"/>
    <property type="match status" value="1"/>
</dbReference>
<evidence type="ECO:0000259" key="4">
    <source>
        <dbReference type="Pfam" id="PF16656"/>
    </source>
</evidence>
<dbReference type="Gene3D" id="2.60.40.380">
    <property type="entry name" value="Purple acid phosphatase-like, N-terminal"/>
    <property type="match status" value="1"/>
</dbReference>
<feature type="chain" id="PRO_5047244349" description="Metallophosphoesterase family protein" evidence="2">
    <location>
        <begin position="31"/>
        <end position="622"/>
    </location>
</feature>
<dbReference type="Gene3D" id="3.60.21.10">
    <property type="match status" value="1"/>
</dbReference>
<evidence type="ECO:0000256" key="1">
    <source>
        <dbReference type="ARBA" id="ARBA00022729"/>
    </source>
</evidence>
<proteinExistence type="predicted"/>
<dbReference type="InterPro" id="IPR008963">
    <property type="entry name" value="Purple_acid_Pase-like_N"/>
</dbReference>
<evidence type="ECO:0000259" key="3">
    <source>
        <dbReference type="Pfam" id="PF00149"/>
    </source>
</evidence>
<feature type="signal peptide" evidence="2">
    <location>
        <begin position="1"/>
        <end position="30"/>
    </location>
</feature>
<organism evidence="5 6">
    <name type="scientific">Luteimonas terricola</name>
    <dbReference type="NCBI Taxonomy" id="645597"/>
    <lineage>
        <taxon>Bacteria</taxon>
        <taxon>Pseudomonadati</taxon>
        <taxon>Pseudomonadota</taxon>
        <taxon>Gammaproteobacteria</taxon>
        <taxon>Lysobacterales</taxon>
        <taxon>Lysobacteraceae</taxon>
        <taxon>Luteimonas</taxon>
    </lineage>
</organism>
<dbReference type="InterPro" id="IPR039331">
    <property type="entry name" value="PAPs-like"/>
</dbReference>
<dbReference type="RefSeq" id="WP_132986779.1">
    <property type="nucleotide sequence ID" value="NZ_BMME01000001.1"/>
</dbReference>
<dbReference type="InterPro" id="IPR029052">
    <property type="entry name" value="Metallo-depent_PP-like"/>
</dbReference>
<sequence length="622" mass="66671">MRSPLSIGLSPTVLFPTVLAVALLAACSQAPDTTPATAGTAAVATAAPADEASPAAPWAAAVDAIRARMTGAIPAGELADADASRILPLLTPEELQALSTSYARFTVDAPAIVHVLQSPDSDVEPFWLEEQGFEATPLRAVVDGDDTYIAWRKQVPAGEVGLGVPSIEGGVKPYFVIVGPVEPGAAAPGVELLGPSGLELATASVGSAPYADDSDVIDTLAPELEGLVLVRTLEGDENVAHLAGFFRNSPYPGSADADQVVLTWAGDPTSSQSIQWRTAPGSGNSQLRYAVDGSAAAPAVVEATSRELHTPDVANDPRTLRHTVALDGLQPGTSYRYAIGDGQAWGEERSFTTAPAQPEPFTFIYMGDAQNGLDTWGGLVRKAHAEHPQAAFYVMAGDLVNWGERRDDWDLLFQNAAGVYDHRPLLPAIGNHEVDLGRAELYVDQFDLPRNGPEGVEPERVYSTGYSNAQFVVLDSNLPPEQQTEWLDKTLAASDAQWKFVVYHHPLYSTKPGDRGQPELKAAWAPVFEKHGVDLVLQGDDHAYLRTFPMKGDQVVSSPAEGPVYIHAVAGTKMYKQSDAPYIEKRFTDTSTYQVIDIDGGRLEYRAYDIDGNVLDRFTIEK</sequence>
<dbReference type="SUPFAM" id="SSF49363">
    <property type="entry name" value="Purple acid phosphatase, N-terminal domain"/>
    <property type="match status" value="1"/>
</dbReference>
<dbReference type="PANTHER" id="PTHR22953">
    <property type="entry name" value="ACID PHOSPHATASE RELATED"/>
    <property type="match status" value="1"/>
</dbReference>